<reference evidence="10" key="1">
    <citation type="submission" date="2019-06" db="EMBL/GenBank/DDBJ databases">
        <authorList>
            <consortium name="Wellcome Sanger Institute Data Sharing"/>
        </authorList>
    </citation>
    <scope>NUCLEOTIDE SEQUENCE [LARGE SCALE GENOMIC DNA]</scope>
</reference>
<feature type="transmembrane region" description="Helical" evidence="8">
    <location>
        <begin position="36"/>
        <end position="60"/>
    </location>
</feature>
<keyword evidence="5 8" id="KW-0472">Membrane</keyword>
<keyword evidence="4" id="KW-0297">G-protein coupled receptor</keyword>
<evidence type="ECO:0000256" key="3">
    <source>
        <dbReference type="ARBA" id="ARBA00022989"/>
    </source>
</evidence>
<dbReference type="PROSITE" id="PS50262">
    <property type="entry name" value="G_PROTEIN_RECEP_F1_2"/>
    <property type="match status" value="1"/>
</dbReference>
<dbReference type="GO" id="GO:0016020">
    <property type="term" value="C:membrane"/>
    <property type="evidence" value="ECO:0007669"/>
    <property type="project" value="UniProtKB-SubCell"/>
</dbReference>
<evidence type="ECO:0000259" key="9">
    <source>
        <dbReference type="PROSITE" id="PS50262"/>
    </source>
</evidence>
<evidence type="ECO:0000256" key="6">
    <source>
        <dbReference type="ARBA" id="ARBA00023170"/>
    </source>
</evidence>
<evidence type="ECO:0000313" key="10">
    <source>
        <dbReference type="Ensembl" id="ENSMMDP00005025302.1"/>
    </source>
</evidence>
<dbReference type="Pfam" id="PF00001">
    <property type="entry name" value="7tm_1"/>
    <property type="match status" value="1"/>
</dbReference>
<feature type="transmembrane region" description="Helical" evidence="8">
    <location>
        <begin position="196"/>
        <end position="220"/>
    </location>
</feature>
<sequence length="329" mass="37519">MSVCLCRPRFVLHTAMNITEEERQGIYGRESHEENIIFATFYILVFIIAVPGNALALWAFCRQASTSPSKVFLKHLAIADISYILILPMRVIYHLSDSHWPFGHILCQLAGFLFYVNMYCSVYLMSFISLDRLLALLLPVKSQLVRKPAYASVAAGILWVIVIVSMSPLILSKKHMTNNSTGTCSQLYLEKPSPTALVSTIVAFVIPLVTIMVSYILILLKLKTVQQNEKRQMKDKAIRMIILIMMNFLFAIVPYHVTRVIYIHSHSDSHMTMAKSESLARANRITSALTCVSGVLDPLMYFFLTNTYRNILLQLVRREDHHQQSTRIM</sequence>
<protein>
    <submittedName>
        <fullName evidence="10">Uracil nucleotide/cysteinyl leukotriene receptor-like</fullName>
    </submittedName>
</protein>
<dbReference type="InParanoid" id="A0A667YC54"/>
<keyword evidence="7" id="KW-0807">Transducer</keyword>
<feature type="transmembrane region" description="Helical" evidence="8">
    <location>
        <begin position="112"/>
        <end position="138"/>
    </location>
</feature>
<evidence type="ECO:0000256" key="7">
    <source>
        <dbReference type="ARBA" id="ARBA00023224"/>
    </source>
</evidence>
<dbReference type="Proteomes" id="UP000472263">
    <property type="component" value="Chromosome 20"/>
</dbReference>
<feature type="domain" description="G-protein coupled receptors family 1 profile" evidence="9">
    <location>
        <begin position="52"/>
        <end position="301"/>
    </location>
</feature>
<feature type="transmembrane region" description="Helical" evidence="8">
    <location>
        <begin position="285"/>
        <end position="304"/>
    </location>
</feature>
<proteinExistence type="predicted"/>
<keyword evidence="11" id="KW-1185">Reference proteome</keyword>
<accession>A0A667YC54</accession>
<gene>
    <name evidence="10" type="primary">LOC115378970</name>
</gene>
<keyword evidence="6" id="KW-0675">Receptor</keyword>
<name>A0A667YC54_9TELE</name>
<dbReference type="InterPro" id="IPR000276">
    <property type="entry name" value="GPCR_Rhodpsn"/>
</dbReference>
<dbReference type="SUPFAM" id="SSF81321">
    <property type="entry name" value="Family A G protein-coupled receptor-like"/>
    <property type="match status" value="1"/>
</dbReference>
<evidence type="ECO:0000256" key="4">
    <source>
        <dbReference type="ARBA" id="ARBA00023040"/>
    </source>
</evidence>
<dbReference type="PRINTS" id="PR01157">
    <property type="entry name" value="P2YPURNOCPTR"/>
</dbReference>
<dbReference type="AlphaFoldDB" id="A0A667YC54"/>
<dbReference type="PANTHER" id="PTHR24237">
    <property type="entry name" value="G-PROTEIN COUPLED RECEPTOR"/>
    <property type="match status" value="1"/>
</dbReference>
<organism evidence="10 11">
    <name type="scientific">Myripristis murdjan</name>
    <name type="common">pinecone soldierfish</name>
    <dbReference type="NCBI Taxonomy" id="586833"/>
    <lineage>
        <taxon>Eukaryota</taxon>
        <taxon>Metazoa</taxon>
        <taxon>Chordata</taxon>
        <taxon>Craniata</taxon>
        <taxon>Vertebrata</taxon>
        <taxon>Euteleostomi</taxon>
        <taxon>Actinopterygii</taxon>
        <taxon>Neopterygii</taxon>
        <taxon>Teleostei</taxon>
        <taxon>Neoteleostei</taxon>
        <taxon>Acanthomorphata</taxon>
        <taxon>Holocentriformes</taxon>
        <taxon>Holocentridae</taxon>
        <taxon>Myripristis</taxon>
    </lineage>
</organism>
<reference evidence="10" key="2">
    <citation type="submission" date="2025-08" db="UniProtKB">
        <authorList>
            <consortium name="Ensembl"/>
        </authorList>
    </citation>
    <scope>IDENTIFICATION</scope>
</reference>
<evidence type="ECO:0000256" key="1">
    <source>
        <dbReference type="ARBA" id="ARBA00004141"/>
    </source>
</evidence>
<dbReference type="GeneTree" id="ENSGT01150000286998"/>
<feature type="transmembrane region" description="Helical" evidence="8">
    <location>
        <begin position="241"/>
        <end position="265"/>
    </location>
</feature>
<comment type="subcellular location">
    <subcellularLocation>
        <location evidence="1">Membrane</location>
        <topology evidence="1">Multi-pass membrane protein</topology>
    </subcellularLocation>
</comment>
<evidence type="ECO:0000313" key="11">
    <source>
        <dbReference type="Proteomes" id="UP000472263"/>
    </source>
</evidence>
<evidence type="ECO:0000256" key="5">
    <source>
        <dbReference type="ARBA" id="ARBA00023136"/>
    </source>
</evidence>
<evidence type="ECO:0000256" key="2">
    <source>
        <dbReference type="ARBA" id="ARBA00022692"/>
    </source>
</evidence>
<keyword evidence="2 8" id="KW-0812">Transmembrane</keyword>
<dbReference type="InterPro" id="IPR047160">
    <property type="entry name" value="GP183-like"/>
</dbReference>
<dbReference type="GO" id="GO:0008142">
    <property type="term" value="F:oxysterol binding"/>
    <property type="evidence" value="ECO:0007669"/>
    <property type="project" value="InterPro"/>
</dbReference>
<dbReference type="GO" id="GO:0004930">
    <property type="term" value="F:G protein-coupled receptor activity"/>
    <property type="evidence" value="ECO:0007669"/>
    <property type="project" value="UniProtKB-KW"/>
</dbReference>
<reference evidence="10" key="3">
    <citation type="submission" date="2025-09" db="UniProtKB">
        <authorList>
            <consortium name="Ensembl"/>
        </authorList>
    </citation>
    <scope>IDENTIFICATION</scope>
</reference>
<keyword evidence="3 8" id="KW-1133">Transmembrane helix</keyword>
<dbReference type="InterPro" id="IPR017452">
    <property type="entry name" value="GPCR_Rhodpsn_7TM"/>
</dbReference>
<dbReference type="Gene3D" id="1.20.1070.10">
    <property type="entry name" value="Rhodopsin 7-helix transmembrane proteins"/>
    <property type="match status" value="1"/>
</dbReference>
<feature type="transmembrane region" description="Helical" evidence="8">
    <location>
        <begin position="150"/>
        <end position="171"/>
    </location>
</feature>
<dbReference type="PRINTS" id="PR00237">
    <property type="entry name" value="GPCRRHODOPSN"/>
</dbReference>
<evidence type="ECO:0000256" key="8">
    <source>
        <dbReference type="SAM" id="Phobius"/>
    </source>
</evidence>
<dbReference type="Ensembl" id="ENSMMDT00005025837.1">
    <property type="protein sequence ID" value="ENSMMDP00005025302.1"/>
    <property type="gene ID" value="ENSMMDG00005012116.1"/>
</dbReference>
<feature type="transmembrane region" description="Helical" evidence="8">
    <location>
        <begin position="72"/>
        <end position="92"/>
    </location>
</feature>